<keyword evidence="2" id="KW-1133">Transmembrane helix</keyword>
<dbReference type="InterPro" id="IPR017853">
    <property type="entry name" value="GH"/>
</dbReference>
<evidence type="ECO:0000256" key="2">
    <source>
        <dbReference type="SAM" id="Phobius"/>
    </source>
</evidence>
<protein>
    <recommendedName>
        <fullName evidence="3">Glycosyl hydrolase family 13 catalytic domain-containing protein</fullName>
    </recommendedName>
</protein>
<keyword evidence="5" id="KW-1185">Reference proteome</keyword>
<evidence type="ECO:0000313" key="5">
    <source>
        <dbReference type="Proteomes" id="UP000663880"/>
    </source>
</evidence>
<feature type="compositionally biased region" description="Low complexity" evidence="1">
    <location>
        <begin position="69"/>
        <end position="85"/>
    </location>
</feature>
<dbReference type="OrthoDB" id="1740265at2759"/>
<accession>A0A821RCR4</accession>
<feature type="domain" description="Glycosyl hydrolase family 13 catalytic" evidence="3">
    <location>
        <begin position="188"/>
        <end position="519"/>
    </location>
</feature>
<gene>
    <name evidence="4" type="ORF">PMACD_LOCUS5698</name>
</gene>
<dbReference type="Pfam" id="PF00128">
    <property type="entry name" value="Alpha-amylase"/>
    <property type="match status" value="1"/>
</dbReference>
<comment type="caution">
    <text evidence="4">The sequence shown here is derived from an EMBL/GenBank/DDBJ whole genome shotgun (WGS) entry which is preliminary data.</text>
</comment>
<dbReference type="PANTHER" id="PTHR10357:SF225">
    <property type="entry name" value="MALTASE 1-LIKE PROTEIN"/>
    <property type="match status" value="1"/>
</dbReference>
<keyword evidence="2" id="KW-0472">Membrane</keyword>
<feature type="region of interest" description="Disordered" evidence="1">
    <location>
        <begin position="67"/>
        <end position="87"/>
    </location>
</feature>
<dbReference type="EMBL" id="CAJOBZ010000011">
    <property type="protein sequence ID" value="CAF4835876.1"/>
    <property type="molecule type" value="Genomic_DNA"/>
</dbReference>
<dbReference type="GO" id="GO:0005975">
    <property type="term" value="P:carbohydrate metabolic process"/>
    <property type="evidence" value="ECO:0007669"/>
    <property type="project" value="InterPro"/>
</dbReference>
<evidence type="ECO:0000256" key="1">
    <source>
        <dbReference type="SAM" id="MobiDB-lite"/>
    </source>
</evidence>
<dbReference type="SMART" id="SM00642">
    <property type="entry name" value="Aamy"/>
    <property type="match status" value="1"/>
</dbReference>
<proteinExistence type="predicted"/>
<dbReference type="PANTHER" id="PTHR10357">
    <property type="entry name" value="ALPHA-AMYLASE FAMILY MEMBER"/>
    <property type="match status" value="1"/>
</dbReference>
<reference evidence="4" key="1">
    <citation type="submission" date="2021-02" db="EMBL/GenBank/DDBJ databases">
        <authorList>
            <person name="Steward A R."/>
        </authorList>
    </citation>
    <scope>NUCLEOTIDE SEQUENCE</scope>
</reference>
<evidence type="ECO:0000313" key="4">
    <source>
        <dbReference type="EMBL" id="CAF4835876.1"/>
    </source>
</evidence>
<dbReference type="AlphaFoldDB" id="A0A821RCR4"/>
<feature type="transmembrane region" description="Helical" evidence="2">
    <location>
        <begin position="147"/>
        <end position="168"/>
    </location>
</feature>
<dbReference type="InterPro" id="IPR006047">
    <property type="entry name" value="GH13_cat_dom"/>
</dbReference>
<name>A0A821RCR4_9NEOP</name>
<dbReference type="Proteomes" id="UP000663880">
    <property type="component" value="Unassembled WGS sequence"/>
</dbReference>
<evidence type="ECO:0000259" key="3">
    <source>
        <dbReference type="SMART" id="SM00642"/>
    </source>
</evidence>
<keyword evidence="2" id="KW-0812">Transmembrane</keyword>
<dbReference type="Gene3D" id="3.20.20.80">
    <property type="entry name" value="Glycosidases"/>
    <property type="match status" value="1"/>
</dbReference>
<sequence>MNDLPEASDSNGTTELETLEYLRGVKSSTCLLLTPSPTTLDFKHPLSEEMGDNAFLALNDDTKSINIGNSEASAGDSSSSGDSNSVAQDPVSAQLINNISMLDYQTLSKNGDIILGQPESKLNGSLSVNNRKLPNFVKWNWPLIRNIILWIVLSALIACLAAIVTMVVTIPKTCNPNLPWHQGKVFYEVFPASFKDSNNDGFGDIKGLIKKLDYIKELGGSTIRLNYIFESHDYPVHFYNTTNTLKIDRSIGILKDFQDLVLAVHKLNMHIILDVPVSSLIVIEPFPISNQSVLAHNETTSDLDITTKSILFWACEQNVDGLYLKNLEMFTADDNFGKSLQIWKELIGSDKIFMASEAALLKAKGSSLTVLLNRIDLIDIHIDLNNGIKRLKDRIESVTSGILWEKPHYPWVHWNIGNINSQRISSKTTNNTLASIALEMALPGAVGIFYGDEIGLGSLERYGIESDFHEHEHVHNLATMSFPENDKTETGAILPWNHESIKKPMYEYLNTIKHLIKVRLDTPTIYLRGIYKEGNVLKNIDVRKTVDNLVVIERWFPRRNTCVFVGNFGNQAITTDLSSMFYGGVVVGATNSSLVGTSLYFDKVTFSPNSALIIKLEK</sequence>
<dbReference type="SUPFAM" id="SSF51445">
    <property type="entry name" value="(Trans)glycosidases"/>
    <property type="match status" value="1"/>
</dbReference>
<organism evidence="4 5">
    <name type="scientific">Pieris macdunnoughi</name>
    <dbReference type="NCBI Taxonomy" id="345717"/>
    <lineage>
        <taxon>Eukaryota</taxon>
        <taxon>Metazoa</taxon>
        <taxon>Ecdysozoa</taxon>
        <taxon>Arthropoda</taxon>
        <taxon>Hexapoda</taxon>
        <taxon>Insecta</taxon>
        <taxon>Pterygota</taxon>
        <taxon>Neoptera</taxon>
        <taxon>Endopterygota</taxon>
        <taxon>Lepidoptera</taxon>
        <taxon>Glossata</taxon>
        <taxon>Ditrysia</taxon>
        <taxon>Papilionoidea</taxon>
        <taxon>Pieridae</taxon>
        <taxon>Pierinae</taxon>
        <taxon>Pieris</taxon>
    </lineage>
</organism>